<organism evidence="1 2">
    <name type="scientific">Neophaeococcomyces mojaviensis</name>
    <dbReference type="NCBI Taxonomy" id="3383035"/>
    <lineage>
        <taxon>Eukaryota</taxon>
        <taxon>Fungi</taxon>
        <taxon>Dikarya</taxon>
        <taxon>Ascomycota</taxon>
        <taxon>Pezizomycotina</taxon>
        <taxon>Eurotiomycetes</taxon>
        <taxon>Chaetothyriomycetidae</taxon>
        <taxon>Chaetothyriales</taxon>
        <taxon>Chaetothyriales incertae sedis</taxon>
        <taxon>Neophaeococcomyces</taxon>
    </lineage>
</organism>
<evidence type="ECO:0000313" key="2">
    <source>
        <dbReference type="Proteomes" id="UP001172386"/>
    </source>
</evidence>
<name>A0ACC3ACE7_9EURO</name>
<proteinExistence type="predicted"/>
<dbReference type="EMBL" id="JAPDRQ010000038">
    <property type="protein sequence ID" value="KAJ9659583.1"/>
    <property type="molecule type" value="Genomic_DNA"/>
</dbReference>
<comment type="caution">
    <text evidence="1">The sequence shown here is derived from an EMBL/GenBank/DDBJ whole genome shotgun (WGS) entry which is preliminary data.</text>
</comment>
<dbReference type="Proteomes" id="UP001172386">
    <property type="component" value="Unassembled WGS sequence"/>
</dbReference>
<reference evidence="1" key="1">
    <citation type="submission" date="2022-10" db="EMBL/GenBank/DDBJ databases">
        <title>Culturing micro-colonial fungi from biological soil crusts in the Mojave desert and describing Neophaeococcomyces mojavensis, and introducing the new genera and species Taxawa tesnikishii.</title>
        <authorList>
            <person name="Kurbessoian T."/>
            <person name="Stajich J.E."/>
        </authorList>
    </citation>
    <scope>NUCLEOTIDE SEQUENCE</scope>
    <source>
        <strain evidence="1">JES_112</strain>
    </source>
</reference>
<evidence type="ECO:0000313" key="1">
    <source>
        <dbReference type="EMBL" id="KAJ9659583.1"/>
    </source>
</evidence>
<accession>A0ACC3ACE7</accession>
<protein>
    <submittedName>
        <fullName evidence="1">Uncharacterized protein</fullName>
    </submittedName>
</protein>
<keyword evidence="2" id="KW-1185">Reference proteome</keyword>
<sequence>MAKSVVESWKSRLEQPFYGVTSDGVKRPNLFTLQDEGAPTHQVVDAANRLLETLDEDEKSKVSFGLDSEKWRCWCNPEFIIFDNGLRLERLTLNKQSLIMDVLKASLSEEGFRKVQGAIRTNVFLGELCNARGILNAGSYFFMVFGTPSVTEPWGMLFFSHHCCLNFFFLGRQMTISPYFIGAEPNMIDHGVDQGLEICVREEERGLCLMQSLAPEQQAKAQIYKLLHDPLMPPERWNPADQRHLGGAFQDNRIIPYEGVLVSDLSPSQQEAIIGVVASFLELLPETVHEARLQQVRRHLSETYFSWTGGFGNQDSFYYRVQSPVICVEFDHHSGVFLTNDKPMKYHIHTVLRTPNGNDYGREWLKLHRAGCNMS</sequence>
<gene>
    <name evidence="1" type="ORF">H2198_002996</name>
</gene>